<evidence type="ECO:0000313" key="11">
    <source>
        <dbReference type="EMBL" id="MCZ0859568.1"/>
    </source>
</evidence>
<dbReference type="NCBIfam" id="TIGR00556">
    <property type="entry name" value="pantethn_trn"/>
    <property type="match status" value="1"/>
</dbReference>
<dbReference type="InterPro" id="IPR004568">
    <property type="entry name" value="Ppantetheine-prot_Trfase_dom"/>
</dbReference>
<sequence length="149" mass="14809">MILGIGTDLVAVGRLEARLVSVPALAGRLFTPRERAACAGRAACLAGRFAAKEAVVKALGSALAEAGRGAPSGWRYTDVEVVSAPGAPPRLALHGVARATAAGLGVAGWRLSLTHDDGRALAFVIAEGGGEGPDAPGSRAAPGAPVTPR</sequence>
<name>A0ABT4ICV1_9ACTO</name>
<evidence type="ECO:0000256" key="5">
    <source>
        <dbReference type="ARBA" id="ARBA00022842"/>
    </source>
</evidence>
<dbReference type="EC" id="2.7.8.7" evidence="8"/>
<dbReference type="SUPFAM" id="SSF56214">
    <property type="entry name" value="4'-phosphopantetheinyl transferase"/>
    <property type="match status" value="1"/>
</dbReference>
<keyword evidence="12" id="KW-1185">Reference proteome</keyword>
<reference evidence="11" key="1">
    <citation type="submission" date="2022-10" db="EMBL/GenBank/DDBJ databases">
        <title>Genome sequence of Actinomyces israelii ATCC 10048.</title>
        <authorList>
            <person name="Watt R.M."/>
            <person name="Tong W.M."/>
        </authorList>
    </citation>
    <scope>NUCLEOTIDE SEQUENCE</scope>
    <source>
        <strain evidence="11">ATCC 10048</strain>
    </source>
</reference>
<keyword evidence="2 8" id="KW-0808">Transferase</keyword>
<evidence type="ECO:0000256" key="7">
    <source>
        <dbReference type="ARBA" id="ARBA00023160"/>
    </source>
</evidence>
<comment type="cofactor">
    <cofactor evidence="8">
        <name>Mg(2+)</name>
        <dbReference type="ChEBI" id="CHEBI:18420"/>
    </cofactor>
</comment>
<keyword evidence="8" id="KW-0963">Cytoplasm</keyword>
<feature type="binding site" evidence="8">
    <location>
        <position position="53"/>
    </location>
    <ligand>
        <name>Mg(2+)</name>
        <dbReference type="ChEBI" id="CHEBI:18420"/>
    </ligand>
</feature>
<evidence type="ECO:0000313" key="12">
    <source>
        <dbReference type="Proteomes" id="UP001072034"/>
    </source>
</evidence>
<evidence type="ECO:0000259" key="10">
    <source>
        <dbReference type="Pfam" id="PF01648"/>
    </source>
</evidence>
<keyword evidence="3 8" id="KW-0479">Metal-binding</keyword>
<dbReference type="InterPro" id="IPR002582">
    <property type="entry name" value="ACPS"/>
</dbReference>
<dbReference type="RefSeq" id="WP_084682288.1">
    <property type="nucleotide sequence ID" value="NZ_CAJPNG010000308.1"/>
</dbReference>
<keyword evidence="4 8" id="KW-0276">Fatty acid metabolism</keyword>
<feature type="domain" description="4'-phosphopantetheinyl transferase" evidence="10">
    <location>
        <begin position="4"/>
        <end position="100"/>
    </location>
</feature>
<evidence type="ECO:0000256" key="8">
    <source>
        <dbReference type="HAMAP-Rule" id="MF_00101"/>
    </source>
</evidence>
<gene>
    <name evidence="8" type="primary">acpS</name>
    <name evidence="11" type="ORF">OHJ16_16170</name>
</gene>
<comment type="function">
    <text evidence="8">Transfers the 4'-phosphopantetheine moiety from coenzyme A to a Ser of acyl-carrier-protein.</text>
</comment>
<comment type="caution">
    <text evidence="11">The sequence shown here is derived from an EMBL/GenBank/DDBJ whole genome shotgun (WGS) entry which is preliminary data.</text>
</comment>
<dbReference type="Gene3D" id="3.90.470.20">
    <property type="entry name" value="4'-phosphopantetheinyl transferase domain"/>
    <property type="match status" value="1"/>
</dbReference>
<feature type="binding site" evidence="8">
    <location>
        <position position="8"/>
    </location>
    <ligand>
        <name>Mg(2+)</name>
        <dbReference type="ChEBI" id="CHEBI:18420"/>
    </ligand>
</feature>
<keyword evidence="7 8" id="KW-0275">Fatty acid biosynthesis</keyword>
<organism evidence="11 12">
    <name type="scientific">Actinomyces israelii</name>
    <dbReference type="NCBI Taxonomy" id="1659"/>
    <lineage>
        <taxon>Bacteria</taxon>
        <taxon>Bacillati</taxon>
        <taxon>Actinomycetota</taxon>
        <taxon>Actinomycetes</taxon>
        <taxon>Actinomycetales</taxon>
        <taxon>Actinomycetaceae</taxon>
        <taxon>Actinomyces</taxon>
    </lineage>
</organism>
<comment type="subcellular location">
    <subcellularLocation>
        <location evidence="8">Cytoplasm</location>
    </subcellularLocation>
</comment>
<proteinExistence type="inferred from homology"/>
<keyword evidence="1 8" id="KW-0444">Lipid biosynthesis</keyword>
<keyword evidence="6 8" id="KW-0443">Lipid metabolism</keyword>
<comment type="similarity">
    <text evidence="8">Belongs to the P-Pant transferase superfamily. AcpS family.</text>
</comment>
<feature type="region of interest" description="Disordered" evidence="9">
    <location>
        <begin position="130"/>
        <end position="149"/>
    </location>
</feature>
<dbReference type="HAMAP" id="MF_00101">
    <property type="entry name" value="AcpS"/>
    <property type="match status" value="1"/>
</dbReference>
<keyword evidence="5 8" id="KW-0460">Magnesium</keyword>
<dbReference type="EMBL" id="JAPTMY010000066">
    <property type="protein sequence ID" value="MCZ0859568.1"/>
    <property type="molecule type" value="Genomic_DNA"/>
</dbReference>
<evidence type="ECO:0000256" key="3">
    <source>
        <dbReference type="ARBA" id="ARBA00022723"/>
    </source>
</evidence>
<evidence type="ECO:0000256" key="9">
    <source>
        <dbReference type="SAM" id="MobiDB-lite"/>
    </source>
</evidence>
<accession>A0ABT4ICV1</accession>
<protein>
    <recommendedName>
        <fullName evidence="8">Holo-[acyl-carrier-protein] synthase</fullName>
        <shortName evidence="8">Holo-ACP synthase</shortName>
        <ecNumber evidence="8">2.7.8.7</ecNumber>
    </recommendedName>
    <alternativeName>
        <fullName evidence="8">4'-phosphopantetheinyl transferase AcpS</fullName>
    </alternativeName>
</protein>
<evidence type="ECO:0000256" key="2">
    <source>
        <dbReference type="ARBA" id="ARBA00022679"/>
    </source>
</evidence>
<dbReference type="InterPro" id="IPR037143">
    <property type="entry name" value="4-PPantetheinyl_Trfase_dom_sf"/>
</dbReference>
<evidence type="ECO:0000256" key="6">
    <source>
        <dbReference type="ARBA" id="ARBA00023098"/>
    </source>
</evidence>
<dbReference type="InterPro" id="IPR008278">
    <property type="entry name" value="4-PPantetheinyl_Trfase_dom"/>
</dbReference>
<dbReference type="Proteomes" id="UP001072034">
    <property type="component" value="Unassembled WGS sequence"/>
</dbReference>
<evidence type="ECO:0000256" key="4">
    <source>
        <dbReference type="ARBA" id="ARBA00022832"/>
    </source>
</evidence>
<comment type="catalytic activity">
    <reaction evidence="8">
        <text>apo-[ACP] + CoA = holo-[ACP] + adenosine 3',5'-bisphosphate + H(+)</text>
        <dbReference type="Rhea" id="RHEA:12068"/>
        <dbReference type="Rhea" id="RHEA-COMP:9685"/>
        <dbReference type="Rhea" id="RHEA-COMP:9690"/>
        <dbReference type="ChEBI" id="CHEBI:15378"/>
        <dbReference type="ChEBI" id="CHEBI:29999"/>
        <dbReference type="ChEBI" id="CHEBI:57287"/>
        <dbReference type="ChEBI" id="CHEBI:58343"/>
        <dbReference type="ChEBI" id="CHEBI:64479"/>
        <dbReference type="EC" id="2.7.8.7"/>
    </reaction>
</comment>
<dbReference type="Pfam" id="PF01648">
    <property type="entry name" value="ACPS"/>
    <property type="match status" value="1"/>
</dbReference>
<evidence type="ECO:0000256" key="1">
    <source>
        <dbReference type="ARBA" id="ARBA00022516"/>
    </source>
</evidence>